<dbReference type="PROSITE" id="PS50042">
    <property type="entry name" value="CNMP_BINDING_3"/>
    <property type="match status" value="1"/>
</dbReference>
<reference evidence="2 3" key="1">
    <citation type="submission" date="2019-11" db="EMBL/GenBank/DDBJ databases">
        <title>Comparative genomics of hydrocarbon-degrading Desulfosarcina strains.</title>
        <authorList>
            <person name="Watanabe M."/>
            <person name="Kojima H."/>
            <person name="Fukui M."/>
        </authorList>
    </citation>
    <scope>NUCLEOTIDE SEQUENCE [LARGE SCALE GENOMIC DNA]</scope>
    <source>
        <strain evidence="2 3">PL12</strain>
    </source>
</reference>
<dbReference type="PANTHER" id="PTHR10217:SF435">
    <property type="entry name" value="POTASSIUM VOLTAGE-GATED CHANNEL PROTEIN EAG"/>
    <property type="match status" value="1"/>
</dbReference>
<dbReference type="InterPro" id="IPR018490">
    <property type="entry name" value="cNMP-bd_dom_sf"/>
</dbReference>
<name>A0A5K7YND8_9BACT</name>
<sequence length="162" mass="18603">MQETDFLKGNQRVLNDIKKFEIFEPFQEDELHHLMSMSKIRKYNPGETIFEQGSADTWLYFMVYGKVRLMKDNKPVAMLQRRGDVFGEMGAIECAPRSASAVAVGETVCLATDIYYIEQLTGNDKLAFGYVIYRVFSGVLADRLRATTEELLELKGRSIKIW</sequence>
<keyword evidence="3" id="KW-1185">Reference proteome</keyword>
<protein>
    <recommendedName>
        <fullName evidence="1">Cyclic nucleotide-binding domain-containing protein</fullName>
    </recommendedName>
</protein>
<evidence type="ECO:0000313" key="2">
    <source>
        <dbReference type="EMBL" id="BBO69389.1"/>
    </source>
</evidence>
<dbReference type="EMBL" id="AP021874">
    <property type="protein sequence ID" value="BBO69389.1"/>
    <property type="molecule type" value="Genomic_DNA"/>
</dbReference>
<dbReference type="SMART" id="SM00100">
    <property type="entry name" value="cNMP"/>
    <property type="match status" value="1"/>
</dbReference>
<organism evidence="2 3">
    <name type="scientific">Desulfosarcina alkanivorans</name>
    <dbReference type="NCBI Taxonomy" id="571177"/>
    <lineage>
        <taxon>Bacteria</taxon>
        <taxon>Pseudomonadati</taxon>
        <taxon>Thermodesulfobacteriota</taxon>
        <taxon>Desulfobacteria</taxon>
        <taxon>Desulfobacterales</taxon>
        <taxon>Desulfosarcinaceae</taxon>
        <taxon>Desulfosarcina</taxon>
    </lineage>
</organism>
<accession>A0A5K7YND8</accession>
<feature type="domain" description="Cyclic nucleotide-binding" evidence="1">
    <location>
        <begin position="22"/>
        <end position="122"/>
    </location>
</feature>
<dbReference type="KEGG" id="dalk:DSCA_33190"/>
<dbReference type="InterPro" id="IPR014710">
    <property type="entry name" value="RmlC-like_jellyroll"/>
</dbReference>
<dbReference type="GO" id="GO:0005886">
    <property type="term" value="C:plasma membrane"/>
    <property type="evidence" value="ECO:0007669"/>
    <property type="project" value="TreeGrafter"/>
</dbReference>
<dbReference type="GO" id="GO:0042391">
    <property type="term" value="P:regulation of membrane potential"/>
    <property type="evidence" value="ECO:0007669"/>
    <property type="project" value="TreeGrafter"/>
</dbReference>
<evidence type="ECO:0000313" key="3">
    <source>
        <dbReference type="Proteomes" id="UP000427906"/>
    </source>
</evidence>
<dbReference type="InterPro" id="IPR050818">
    <property type="entry name" value="KCNH_animal-type"/>
</dbReference>
<dbReference type="GO" id="GO:0005249">
    <property type="term" value="F:voltage-gated potassium channel activity"/>
    <property type="evidence" value="ECO:0007669"/>
    <property type="project" value="TreeGrafter"/>
</dbReference>
<dbReference type="SUPFAM" id="SSF51206">
    <property type="entry name" value="cAMP-binding domain-like"/>
    <property type="match status" value="1"/>
</dbReference>
<dbReference type="RefSeq" id="WP_167527811.1">
    <property type="nucleotide sequence ID" value="NZ_AP021874.1"/>
</dbReference>
<dbReference type="PANTHER" id="PTHR10217">
    <property type="entry name" value="VOLTAGE AND LIGAND GATED POTASSIUM CHANNEL"/>
    <property type="match status" value="1"/>
</dbReference>
<proteinExistence type="predicted"/>
<dbReference type="Pfam" id="PF00027">
    <property type="entry name" value="cNMP_binding"/>
    <property type="match status" value="1"/>
</dbReference>
<dbReference type="InterPro" id="IPR000595">
    <property type="entry name" value="cNMP-bd_dom"/>
</dbReference>
<evidence type="ECO:0000259" key="1">
    <source>
        <dbReference type="PROSITE" id="PS50042"/>
    </source>
</evidence>
<dbReference type="AlphaFoldDB" id="A0A5K7YND8"/>
<dbReference type="Gene3D" id="2.60.120.10">
    <property type="entry name" value="Jelly Rolls"/>
    <property type="match status" value="1"/>
</dbReference>
<dbReference type="CDD" id="cd00038">
    <property type="entry name" value="CAP_ED"/>
    <property type="match status" value="1"/>
</dbReference>
<gene>
    <name evidence="2" type="ORF">DSCA_33190</name>
</gene>
<dbReference type="Proteomes" id="UP000427906">
    <property type="component" value="Chromosome"/>
</dbReference>